<accession>A0A9X1Y623</accession>
<evidence type="ECO:0000313" key="2">
    <source>
        <dbReference type="Proteomes" id="UP001139534"/>
    </source>
</evidence>
<dbReference type="AlphaFoldDB" id="A0A9X1Y623"/>
<organism evidence="1 2">
    <name type="scientific">Paenibacillus mellifer</name>
    <dbReference type="NCBI Taxonomy" id="2937794"/>
    <lineage>
        <taxon>Bacteria</taxon>
        <taxon>Bacillati</taxon>
        <taxon>Bacillota</taxon>
        <taxon>Bacilli</taxon>
        <taxon>Bacillales</taxon>
        <taxon>Paenibacillaceae</taxon>
        <taxon>Paenibacillus</taxon>
    </lineage>
</organism>
<evidence type="ECO:0000313" key="1">
    <source>
        <dbReference type="EMBL" id="MCK8488002.1"/>
    </source>
</evidence>
<protein>
    <submittedName>
        <fullName evidence="1">Uncharacterized protein</fullName>
    </submittedName>
</protein>
<proteinExistence type="predicted"/>
<keyword evidence="2" id="KW-1185">Reference proteome</keyword>
<sequence>MIRMFKSKDYVQEIELVDLASIQAIIQLTGMGVTVIFTPTGDLQSVTFIEGTKIITAIPGQFVYKNSTGTVGVCNFEYLDENYEEVTEPTA</sequence>
<dbReference type="RefSeq" id="WP_248552082.1">
    <property type="nucleotide sequence ID" value="NZ_JALPRK010000010.1"/>
</dbReference>
<gene>
    <name evidence="1" type="ORF">M0651_12540</name>
</gene>
<reference evidence="1" key="1">
    <citation type="submission" date="2022-04" db="EMBL/GenBank/DDBJ databases">
        <authorList>
            <person name="Seo M.-J."/>
        </authorList>
    </citation>
    <scope>NUCLEOTIDE SEQUENCE</scope>
    <source>
        <strain evidence="1">MBLB2552</strain>
    </source>
</reference>
<name>A0A9X1Y623_9BACL</name>
<comment type="caution">
    <text evidence="1">The sequence shown here is derived from an EMBL/GenBank/DDBJ whole genome shotgun (WGS) entry which is preliminary data.</text>
</comment>
<dbReference type="Proteomes" id="UP001139534">
    <property type="component" value="Unassembled WGS sequence"/>
</dbReference>
<dbReference type="EMBL" id="JALPRK010000010">
    <property type="protein sequence ID" value="MCK8488002.1"/>
    <property type="molecule type" value="Genomic_DNA"/>
</dbReference>